<name>A0A5N6L2Q7_9ROSI</name>
<evidence type="ECO:0008006" key="6">
    <source>
        <dbReference type="Google" id="ProtNLM"/>
    </source>
</evidence>
<dbReference type="EMBL" id="VIBQ01000075">
    <property type="protein sequence ID" value="KAB8621912.1"/>
    <property type="molecule type" value="Genomic_DNA"/>
</dbReference>
<dbReference type="GO" id="GO:0000149">
    <property type="term" value="F:SNARE binding"/>
    <property type="evidence" value="ECO:0007669"/>
    <property type="project" value="TreeGrafter"/>
</dbReference>
<reference evidence="4 5" key="1">
    <citation type="submission" date="2019-06" db="EMBL/GenBank/DDBJ databases">
        <title>A chromosomal-level reference genome of Carpinus fangiana (Coryloideae, Betulaceae).</title>
        <authorList>
            <person name="Yang X."/>
            <person name="Wang Z."/>
            <person name="Zhang L."/>
            <person name="Hao G."/>
            <person name="Liu J."/>
            <person name="Yang Y."/>
        </authorList>
    </citation>
    <scope>NUCLEOTIDE SEQUENCE [LARGE SCALE GENOMIC DNA]</scope>
    <source>
        <strain evidence="4">Cfa_2016G</strain>
        <tissue evidence="4">Leaf</tissue>
    </source>
</reference>
<feature type="region of interest" description="Disordered" evidence="3">
    <location>
        <begin position="485"/>
        <end position="509"/>
    </location>
</feature>
<feature type="region of interest" description="Disordered" evidence="3">
    <location>
        <begin position="521"/>
        <end position="547"/>
    </location>
</feature>
<protein>
    <recommendedName>
        <fullName evidence="6">UV radiation resistance protein and autophagy-related subunit 14-domain-containing protein</fullName>
    </recommendedName>
</protein>
<gene>
    <name evidence="4" type="ORF">FH972_026021</name>
</gene>
<dbReference type="GO" id="GO:0035493">
    <property type="term" value="P:SNARE complex assembly"/>
    <property type="evidence" value="ECO:0007669"/>
    <property type="project" value="TreeGrafter"/>
</dbReference>
<evidence type="ECO:0000256" key="3">
    <source>
        <dbReference type="SAM" id="MobiDB-lite"/>
    </source>
</evidence>
<dbReference type="GO" id="GO:0000323">
    <property type="term" value="C:lytic vacuole"/>
    <property type="evidence" value="ECO:0007669"/>
    <property type="project" value="TreeGrafter"/>
</dbReference>
<evidence type="ECO:0000313" key="5">
    <source>
        <dbReference type="Proteomes" id="UP000327013"/>
    </source>
</evidence>
<feature type="coiled-coil region" evidence="2">
    <location>
        <begin position="97"/>
        <end position="163"/>
    </location>
</feature>
<dbReference type="Proteomes" id="UP000327013">
    <property type="component" value="Unassembled WGS sequence"/>
</dbReference>
<dbReference type="GO" id="GO:0005768">
    <property type="term" value="C:endosome"/>
    <property type="evidence" value="ECO:0007669"/>
    <property type="project" value="TreeGrafter"/>
</dbReference>
<evidence type="ECO:0000256" key="2">
    <source>
        <dbReference type="SAM" id="Coils"/>
    </source>
</evidence>
<comment type="caution">
    <text evidence="4">The sequence shown here is derived from an EMBL/GenBank/DDBJ whole genome shotgun (WGS) entry which is preliminary data.</text>
</comment>
<dbReference type="GO" id="GO:0032991">
    <property type="term" value="C:protein-containing complex"/>
    <property type="evidence" value="ECO:0007669"/>
    <property type="project" value="UniProtKB-ARBA"/>
</dbReference>
<keyword evidence="5" id="KW-1185">Reference proteome</keyword>
<organism evidence="4 5">
    <name type="scientific">Carpinus fangiana</name>
    <dbReference type="NCBI Taxonomy" id="176857"/>
    <lineage>
        <taxon>Eukaryota</taxon>
        <taxon>Viridiplantae</taxon>
        <taxon>Streptophyta</taxon>
        <taxon>Embryophyta</taxon>
        <taxon>Tracheophyta</taxon>
        <taxon>Spermatophyta</taxon>
        <taxon>Magnoliopsida</taxon>
        <taxon>eudicotyledons</taxon>
        <taxon>Gunneridae</taxon>
        <taxon>Pentapetalae</taxon>
        <taxon>rosids</taxon>
        <taxon>fabids</taxon>
        <taxon>Fagales</taxon>
        <taxon>Betulaceae</taxon>
        <taxon>Carpinus</taxon>
    </lineage>
</organism>
<proteinExistence type="predicted"/>
<dbReference type="Pfam" id="PF10186">
    <property type="entry name" value="ATG14"/>
    <property type="match status" value="1"/>
</dbReference>
<evidence type="ECO:0000256" key="1">
    <source>
        <dbReference type="ARBA" id="ARBA00023054"/>
    </source>
</evidence>
<evidence type="ECO:0000313" key="4">
    <source>
        <dbReference type="EMBL" id="KAB8621912.1"/>
    </source>
</evidence>
<keyword evidence="1 2" id="KW-0175">Coiled coil</keyword>
<dbReference type="PANTHER" id="PTHR15157:SF13">
    <property type="entry name" value="AUTOPHAGY-RELATED PROTEIN 14"/>
    <property type="match status" value="1"/>
</dbReference>
<dbReference type="AlphaFoldDB" id="A0A5N6L2Q7"/>
<dbReference type="PANTHER" id="PTHR15157">
    <property type="entry name" value="UV RADIATION RESISTANCE-ASSOCIATED GENE PROTEIN"/>
    <property type="match status" value="1"/>
</dbReference>
<accession>A0A5N6L2Q7</accession>
<sequence length="547" mass="61880">MEGDDAARQRRHNIRCKLCNQNSGRLYCAACARAKMYRPRLSHAQILVSRNFSHQQAIAILDAQDDEQTSSYLTSDTRIVIHECQNTTARMALRDHANTIRERVAAAISNANDLQRRMTELKSLLEQKHAHLSLRRSQFRSSRDNLDQNRNRTLDTIKKQRKNTLSKHQSLQSQIISARAYLCKEAASLSGLQQRQQKTADPTLTYVYMLGENRLFDLRELHSVPPQHFTAVMANISRLLVLSCHYLHIRLPAQITLPFRDHPQPTICPPTTSYEERTVLHNNSVSTSKVSPYHVTVSRPRVLWLDRKVSALAREDSNAYSRIVEAASLLAWDVAWLCRVQGIAIASDDWTETMAIGRNLWLLLVSEPNELLKQSGRKFSNRINSTIERRSHLASGSTSFGFLSHGTAFNFLESAVSNRAANMHVTGPEWSFSHPSKLSDKLKGFLHAEMSGLEWEMLEDHELDGHERPIAIDAGYKLVNDLGHTKPTRPLVPDTDTDTRADPSLGSTSVVVRDPISNCIDTALPSDSERRQQNSSGWTKLKSRLID</sequence>
<dbReference type="OrthoDB" id="16772at2759"/>
<dbReference type="InterPro" id="IPR018791">
    <property type="entry name" value="UV_resistance/autophagy_Atg14"/>
</dbReference>